<reference evidence="1" key="1">
    <citation type="submission" date="2016-05" db="EMBL/GenBank/DDBJ databases">
        <authorList>
            <person name="Lavstsen T."/>
            <person name="Jespersen J.S."/>
        </authorList>
    </citation>
    <scope>NUCLEOTIDE SEQUENCE</scope>
    <source>
        <tissue evidence="1">Brain</tissue>
    </source>
</reference>
<feature type="non-terminal residue" evidence="1">
    <location>
        <position position="63"/>
    </location>
</feature>
<organism evidence="1">
    <name type="scientific">Nothobranchius rachovii</name>
    <name type="common">bluefin notho</name>
    <dbReference type="NCBI Taxonomy" id="451742"/>
    <lineage>
        <taxon>Eukaryota</taxon>
        <taxon>Metazoa</taxon>
        <taxon>Chordata</taxon>
        <taxon>Craniata</taxon>
        <taxon>Vertebrata</taxon>
        <taxon>Euteleostomi</taxon>
        <taxon>Actinopterygii</taxon>
        <taxon>Neopterygii</taxon>
        <taxon>Teleostei</taxon>
        <taxon>Neoteleostei</taxon>
        <taxon>Acanthomorphata</taxon>
        <taxon>Ovalentaria</taxon>
        <taxon>Atherinomorphae</taxon>
        <taxon>Cyprinodontiformes</taxon>
        <taxon>Nothobranchiidae</taxon>
        <taxon>Nothobranchius</taxon>
    </lineage>
</organism>
<protein>
    <submittedName>
        <fullName evidence="1">Uncharacterized protein</fullName>
    </submittedName>
</protein>
<dbReference type="EMBL" id="HAEH01000160">
    <property type="protein sequence ID" value="SBR64330.1"/>
    <property type="molecule type" value="Transcribed_RNA"/>
</dbReference>
<dbReference type="AlphaFoldDB" id="A0A1A8N5G8"/>
<evidence type="ECO:0000313" key="1">
    <source>
        <dbReference type="EMBL" id="SBR64330.1"/>
    </source>
</evidence>
<reference evidence="1" key="2">
    <citation type="submission" date="2016-06" db="EMBL/GenBank/DDBJ databases">
        <title>The genome of a short-lived fish provides insights into sex chromosome evolution and the genetic control of aging.</title>
        <authorList>
            <person name="Reichwald K."/>
            <person name="Felder M."/>
            <person name="Petzold A."/>
            <person name="Koch P."/>
            <person name="Groth M."/>
            <person name="Platzer M."/>
        </authorList>
    </citation>
    <scope>NUCLEOTIDE SEQUENCE</scope>
    <source>
        <tissue evidence="1">Brain</tissue>
    </source>
</reference>
<gene>
    <name evidence="1" type="primary">Nfu_g_1_006042</name>
</gene>
<name>A0A1A8N5G8_9TELE</name>
<sequence>GGTGVKCKPRNRKVADSSPAQFVAVVVSLGKTRNLPCPLVFVGGTGSASVGQPFLCQCPPGQL</sequence>
<accession>A0A1A8N5G8</accession>
<feature type="non-terminal residue" evidence="1">
    <location>
        <position position="1"/>
    </location>
</feature>
<proteinExistence type="predicted"/>